<evidence type="ECO:0000259" key="12">
    <source>
        <dbReference type="Pfam" id="PF08245"/>
    </source>
</evidence>
<keyword evidence="8" id="KW-0961">Cell wall biogenesis/degradation</keyword>
<keyword evidence="1" id="KW-0436">Ligase</keyword>
<protein>
    <recommendedName>
        <fullName evidence="15">UDP-N-acetylmuramate--L-alanine ligase</fullName>
    </recommendedName>
</protein>
<sequence length="444" mass="48303">MDKFNSFYFVGMGGVSMSALAGYLRSLKKRVGGSDINAASLSKLKSLGIFVTNGNGRDILGYDAVVYTDAVSRDNAELRLARAAGKPIIPRGKLLAEVCKKFKRVIAVSGCHGKTTCTSMLASVFSSAGRAFAAHIGGNSVQFGNFCNFGNDFFITEACEYKKNFLSLHPDTAVILSTDADHLECYGGAEELKKCYSKFAARAQKAVVPFGDDVFRDIEGTVTFGYAKGADWQACELREFRGVYSFTLYFCGAPAFDVKLKQPGAHNVLNALAAAAAAATEGIEFAHIKRGLEEFEGVERRMQLLGSYRGARYVADYAHHPAEIAAALKTAERITEGRLFVVFQPHTYSRTKNLYAQFVSVLSGVRRLLIYRTFAAREYFDGEGCALTLSQSVKRSRYGDCPGDILNFVSSAGEGDTVLFLGAGDIYFIAKTLLCALEKSNAER</sequence>
<gene>
    <name evidence="13" type="ORF">IAB69_00875</name>
</gene>
<evidence type="ECO:0000313" key="14">
    <source>
        <dbReference type="Proteomes" id="UP000824110"/>
    </source>
</evidence>
<feature type="domain" description="Mur ligase C-terminal" evidence="11">
    <location>
        <begin position="300"/>
        <end position="424"/>
    </location>
</feature>
<feature type="domain" description="Mur ligase N-terminal catalytic" evidence="10">
    <location>
        <begin position="7"/>
        <end position="102"/>
    </location>
</feature>
<evidence type="ECO:0000259" key="10">
    <source>
        <dbReference type="Pfam" id="PF01225"/>
    </source>
</evidence>
<feature type="transmembrane region" description="Helical" evidence="9">
    <location>
        <begin position="6"/>
        <end position="24"/>
    </location>
</feature>
<evidence type="ECO:0000313" key="13">
    <source>
        <dbReference type="EMBL" id="HIU61189.1"/>
    </source>
</evidence>
<keyword evidence="5" id="KW-0133">Cell shape</keyword>
<dbReference type="Pfam" id="PF08245">
    <property type="entry name" value="Mur_ligase_M"/>
    <property type="match status" value="1"/>
</dbReference>
<reference evidence="13" key="2">
    <citation type="journal article" date="2021" name="PeerJ">
        <title>Extensive microbial diversity within the chicken gut microbiome revealed by metagenomics and culture.</title>
        <authorList>
            <person name="Gilroy R."/>
            <person name="Ravi A."/>
            <person name="Getino M."/>
            <person name="Pursley I."/>
            <person name="Horton D.L."/>
            <person name="Alikhan N.F."/>
            <person name="Baker D."/>
            <person name="Gharbi K."/>
            <person name="Hall N."/>
            <person name="Watson M."/>
            <person name="Adriaenssens E.M."/>
            <person name="Foster-Nyarko E."/>
            <person name="Jarju S."/>
            <person name="Secka A."/>
            <person name="Antonio M."/>
            <person name="Oren A."/>
            <person name="Chaudhuri R.R."/>
            <person name="La Ragione R."/>
            <person name="Hildebrand F."/>
            <person name="Pallen M.J."/>
        </authorList>
    </citation>
    <scope>NUCLEOTIDE SEQUENCE</scope>
    <source>
        <strain evidence="13">CHK195-12923</strain>
    </source>
</reference>
<organism evidence="13 14">
    <name type="scientific">Candidatus Coproplasma excrementigallinarum</name>
    <dbReference type="NCBI Taxonomy" id="2840747"/>
    <lineage>
        <taxon>Bacteria</taxon>
        <taxon>Bacillati</taxon>
        <taxon>Bacillota</taxon>
        <taxon>Clostridia</taxon>
        <taxon>Eubacteriales</taxon>
        <taxon>Candidatus Coproplasma</taxon>
    </lineage>
</organism>
<reference evidence="13" key="1">
    <citation type="submission" date="2020-10" db="EMBL/GenBank/DDBJ databases">
        <authorList>
            <person name="Gilroy R."/>
        </authorList>
    </citation>
    <scope>NUCLEOTIDE SEQUENCE</scope>
    <source>
        <strain evidence="13">CHK195-12923</strain>
    </source>
</reference>
<keyword evidence="9" id="KW-0472">Membrane</keyword>
<evidence type="ECO:0000256" key="1">
    <source>
        <dbReference type="ARBA" id="ARBA00022598"/>
    </source>
</evidence>
<evidence type="ECO:0000256" key="5">
    <source>
        <dbReference type="ARBA" id="ARBA00022960"/>
    </source>
</evidence>
<dbReference type="SUPFAM" id="SSF53623">
    <property type="entry name" value="MurD-like peptide ligases, catalytic domain"/>
    <property type="match status" value="1"/>
</dbReference>
<keyword evidence="4" id="KW-0067">ATP-binding</keyword>
<dbReference type="InterPro" id="IPR050061">
    <property type="entry name" value="MurCDEF_pg_biosynth"/>
</dbReference>
<dbReference type="GO" id="GO:0051301">
    <property type="term" value="P:cell division"/>
    <property type="evidence" value="ECO:0007669"/>
    <property type="project" value="UniProtKB-KW"/>
</dbReference>
<evidence type="ECO:0000256" key="8">
    <source>
        <dbReference type="ARBA" id="ARBA00023316"/>
    </source>
</evidence>
<comment type="caution">
    <text evidence="13">The sequence shown here is derived from an EMBL/GenBank/DDBJ whole genome shotgun (WGS) entry which is preliminary data.</text>
</comment>
<dbReference type="Pfam" id="PF02875">
    <property type="entry name" value="Mur_ligase_C"/>
    <property type="match status" value="1"/>
</dbReference>
<feature type="domain" description="Mur ligase central" evidence="12">
    <location>
        <begin position="108"/>
        <end position="278"/>
    </location>
</feature>
<dbReference type="Gene3D" id="3.40.50.720">
    <property type="entry name" value="NAD(P)-binding Rossmann-like Domain"/>
    <property type="match status" value="1"/>
</dbReference>
<dbReference type="EMBL" id="DVNE01000009">
    <property type="protein sequence ID" value="HIU61189.1"/>
    <property type="molecule type" value="Genomic_DNA"/>
</dbReference>
<dbReference type="InterPro" id="IPR004101">
    <property type="entry name" value="Mur_ligase_C"/>
</dbReference>
<dbReference type="GO" id="GO:0016881">
    <property type="term" value="F:acid-amino acid ligase activity"/>
    <property type="evidence" value="ECO:0007669"/>
    <property type="project" value="InterPro"/>
</dbReference>
<evidence type="ECO:0000256" key="9">
    <source>
        <dbReference type="SAM" id="Phobius"/>
    </source>
</evidence>
<dbReference type="Proteomes" id="UP000824110">
    <property type="component" value="Unassembled WGS sequence"/>
</dbReference>
<dbReference type="SUPFAM" id="SSF51984">
    <property type="entry name" value="MurCD N-terminal domain"/>
    <property type="match status" value="1"/>
</dbReference>
<evidence type="ECO:0000256" key="6">
    <source>
        <dbReference type="ARBA" id="ARBA00022984"/>
    </source>
</evidence>
<dbReference type="GO" id="GO:0008360">
    <property type="term" value="P:regulation of cell shape"/>
    <property type="evidence" value="ECO:0007669"/>
    <property type="project" value="UniProtKB-KW"/>
</dbReference>
<dbReference type="GO" id="GO:0009252">
    <property type="term" value="P:peptidoglycan biosynthetic process"/>
    <property type="evidence" value="ECO:0007669"/>
    <property type="project" value="UniProtKB-KW"/>
</dbReference>
<keyword evidence="9" id="KW-0812">Transmembrane</keyword>
<keyword evidence="2" id="KW-0132">Cell division</keyword>
<evidence type="ECO:0000256" key="7">
    <source>
        <dbReference type="ARBA" id="ARBA00023306"/>
    </source>
</evidence>
<dbReference type="AlphaFoldDB" id="A0A9D1SI09"/>
<dbReference type="InterPro" id="IPR000713">
    <property type="entry name" value="Mur_ligase_N"/>
</dbReference>
<dbReference type="SUPFAM" id="SSF53244">
    <property type="entry name" value="MurD-like peptide ligases, peptide-binding domain"/>
    <property type="match status" value="1"/>
</dbReference>
<dbReference type="PANTHER" id="PTHR43445:SF3">
    <property type="entry name" value="UDP-N-ACETYLMURAMATE--L-ALANINE LIGASE"/>
    <property type="match status" value="1"/>
</dbReference>
<evidence type="ECO:0000256" key="4">
    <source>
        <dbReference type="ARBA" id="ARBA00022840"/>
    </source>
</evidence>
<dbReference type="InterPro" id="IPR013221">
    <property type="entry name" value="Mur_ligase_cen"/>
</dbReference>
<keyword evidence="9" id="KW-1133">Transmembrane helix</keyword>
<dbReference type="Gene3D" id="3.40.1190.10">
    <property type="entry name" value="Mur-like, catalytic domain"/>
    <property type="match status" value="1"/>
</dbReference>
<accession>A0A9D1SI09</accession>
<evidence type="ECO:0000256" key="2">
    <source>
        <dbReference type="ARBA" id="ARBA00022618"/>
    </source>
</evidence>
<dbReference type="PANTHER" id="PTHR43445">
    <property type="entry name" value="UDP-N-ACETYLMURAMATE--L-ALANINE LIGASE-RELATED"/>
    <property type="match status" value="1"/>
</dbReference>
<name>A0A9D1SI09_9FIRM</name>
<dbReference type="Gene3D" id="3.90.190.20">
    <property type="entry name" value="Mur ligase, C-terminal domain"/>
    <property type="match status" value="1"/>
</dbReference>
<dbReference type="InterPro" id="IPR036615">
    <property type="entry name" value="Mur_ligase_C_dom_sf"/>
</dbReference>
<evidence type="ECO:0000256" key="3">
    <source>
        <dbReference type="ARBA" id="ARBA00022741"/>
    </source>
</evidence>
<keyword evidence="6" id="KW-0573">Peptidoglycan synthesis</keyword>
<evidence type="ECO:0008006" key="15">
    <source>
        <dbReference type="Google" id="ProtNLM"/>
    </source>
</evidence>
<proteinExistence type="predicted"/>
<keyword evidence="7" id="KW-0131">Cell cycle</keyword>
<dbReference type="GO" id="GO:0005524">
    <property type="term" value="F:ATP binding"/>
    <property type="evidence" value="ECO:0007669"/>
    <property type="project" value="UniProtKB-KW"/>
</dbReference>
<dbReference type="InterPro" id="IPR036565">
    <property type="entry name" value="Mur-like_cat_sf"/>
</dbReference>
<dbReference type="GO" id="GO:0071555">
    <property type="term" value="P:cell wall organization"/>
    <property type="evidence" value="ECO:0007669"/>
    <property type="project" value="UniProtKB-KW"/>
</dbReference>
<dbReference type="Pfam" id="PF01225">
    <property type="entry name" value="Mur_ligase"/>
    <property type="match status" value="1"/>
</dbReference>
<evidence type="ECO:0000259" key="11">
    <source>
        <dbReference type="Pfam" id="PF02875"/>
    </source>
</evidence>
<keyword evidence="3" id="KW-0547">Nucleotide-binding</keyword>